<evidence type="ECO:0000313" key="2">
    <source>
        <dbReference type="Proteomes" id="UP000237105"/>
    </source>
</evidence>
<keyword evidence="2" id="KW-1185">Reference proteome</keyword>
<organism evidence="1 2">
    <name type="scientific">Parasponia andersonii</name>
    <name type="common">Sponia andersonii</name>
    <dbReference type="NCBI Taxonomy" id="3476"/>
    <lineage>
        <taxon>Eukaryota</taxon>
        <taxon>Viridiplantae</taxon>
        <taxon>Streptophyta</taxon>
        <taxon>Embryophyta</taxon>
        <taxon>Tracheophyta</taxon>
        <taxon>Spermatophyta</taxon>
        <taxon>Magnoliopsida</taxon>
        <taxon>eudicotyledons</taxon>
        <taxon>Gunneridae</taxon>
        <taxon>Pentapetalae</taxon>
        <taxon>rosids</taxon>
        <taxon>fabids</taxon>
        <taxon>Rosales</taxon>
        <taxon>Cannabaceae</taxon>
        <taxon>Parasponia</taxon>
    </lineage>
</organism>
<dbReference type="AlphaFoldDB" id="A0A2P5CVH0"/>
<proteinExistence type="predicted"/>
<comment type="caution">
    <text evidence="1">The sequence shown here is derived from an EMBL/GenBank/DDBJ whole genome shotgun (WGS) entry which is preliminary data.</text>
</comment>
<evidence type="ECO:0000313" key="1">
    <source>
        <dbReference type="EMBL" id="PON64981.1"/>
    </source>
</evidence>
<dbReference type="Proteomes" id="UP000237105">
    <property type="component" value="Unassembled WGS sequence"/>
</dbReference>
<dbReference type="OrthoDB" id="10286193at2759"/>
<gene>
    <name evidence="1" type="ORF">PanWU01x14_121580</name>
</gene>
<sequence length="125" mass="13749">MSHSGNTRLQITPILTPNNIEGCDKSAISKSINVFPPSLGIVDTKLHITLAIEAPVTMKAEKLEAVFRSKPAVMVKIGMKRPPPPTPPALEIEAAMKQRSPARTTGADNLSWGSWYCGWRIMFHR</sequence>
<accession>A0A2P5CVH0</accession>
<protein>
    <submittedName>
        <fullName evidence="1">Uncharacterized protein</fullName>
    </submittedName>
</protein>
<name>A0A2P5CVH0_PARAD</name>
<dbReference type="EMBL" id="JXTB01000092">
    <property type="protein sequence ID" value="PON64981.1"/>
    <property type="molecule type" value="Genomic_DNA"/>
</dbReference>
<reference evidence="2" key="1">
    <citation type="submission" date="2016-06" db="EMBL/GenBank/DDBJ databases">
        <title>Parallel loss of symbiosis genes in relatives of nitrogen-fixing non-legume Parasponia.</title>
        <authorList>
            <person name="Van Velzen R."/>
            <person name="Holmer R."/>
            <person name="Bu F."/>
            <person name="Rutten L."/>
            <person name="Van Zeijl A."/>
            <person name="Liu W."/>
            <person name="Santuari L."/>
            <person name="Cao Q."/>
            <person name="Sharma T."/>
            <person name="Shen D."/>
            <person name="Roswanjaya Y."/>
            <person name="Wardhani T."/>
            <person name="Kalhor M.S."/>
            <person name="Jansen J."/>
            <person name="Van den Hoogen J."/>
            <person name="Gungor B."/>
            <person name="Hartog M."/>
            <person name="Hontelez J."/>
            <person name="Verver J."/>
            <person name="Yang W.-C."/>
            <person name="Schijlen E."/>
            <person name="Repin R."/>
            <person name="Schilthuizen M."/>
            <person name="Schranz E."/>
            <person name="Heidstra R."/>
            <person name="Miyata K."/>
            <person name="Fedorova E."/>
            <person name="Kohlen W."/>
            <person name="Bisseling T."/>
            <person name="Smit S."/>
            <person name="Geurts R."/>
        </authorList>
    </citation>
    <scope>NUCLEOTIDE SEQUENCE [LARGE SCALE GENOMIC DNA]</scope>
    <source>
        <strain evidence="2">cv. WU1-14</strain>
    </source>
</reference>